<gene>
    <name evidence="2" type="ORF">Anapl_12426</name>
</gene>
<protein>
    <submittedName>
        <fullName evidence="2">Uncharacterized protein</fullName>
    </submittedName>
</protein>
<feature type="compositionally biased region" description="Basic and acidic residues" evidence="1">
    <location>
        <begin position="73"/>
        <end position="98"/>
    </location>
</feature>
<dbReference type="AlphaFoldDB" id="R0L3N6"/>
<reference evidence="3" key="1">
    <citation type="journal article" date="2013" name="Nat. Genet.">
        <title>The duck genome and transcriptome provide insight into an avian influenza virus reservoir species.</title>
        <authorList>
            <person name="Huang Y."/>
            <person name="Li Y."/>
            <person name="Burt D.W."/>
            <person name="Chen H."/>
            <person name="Zhang Y."/>
            <person name="Qian W."/>
            <person name="Kim H."/>
            <person name="Gan S."/>
            <person name="Zhao Y."/>
            <person name="Li J."/>
            <person name="Yi K."/>
            <person name="Feng H."/>
            <person name="Zhu P."/>
            <person name="Li B."/>
            <person name="Liu Q."/>
            <person name="Fairley S."/>
            <person name="Magor K.E."/>
            <person name="Du Z."/>
            <person name="Hu X."/>
            <person name="Goodman L."/>
            <person name="Tafer H."/>
            <person name="Vignal A."/>
            <person name="Lee T."/>
            <person name="Kim K.W."/>
            <person name="Sheng Z."/>
            <person name="An Y."/>
            <person name="Searle S."/>
            <person name="Herrero J."/>
            <person name="Groenen M.A."/>
            <person name="Crooijmans R.P."/>
            <person name="Faraut T."/>
            <person name="Cai Q."/>
            <person name="Webster R.G."/>
            <person name="Aldridge J.R."/>
            <person name="Warren W.C."/>
            <person name="Bartschat S."/>
            <person name="Kehr S."/>
            <person name="Marz M."/>
            <person name="Stadler P.F."/>
            <person name="Smith J."/>
            <person name="Kraus R.H."/>
            <person name="Zhao Y."/>
            <person name="Ren L."/>
            <person name="Fei J."/>
            <person name="Morisson M."/>
            <person name="Kaiser P."/>
            <person name="Griffin D.K."/>
            <person name="Rao M."/>
            <person name="Pitel F."/>
            <person name="Wang J."/>
            <person name="Li N."/>
        </authorList>
    </citation>
    <scope>NUCLEOTIDE SEQUENCE [LARGE SCALE GENOMIC DNA]</scope>
</reference>
<sequence>MPRKSRSLIAETHGDGAERGQGIAAAGSGAVQDTSLLGGELGSCSGFVRGAAEPCLSEHKAPQLRSDTSSGDSSEKREWKEEPRSVRGPRGCDSHHAV</sequence>
<feature type="region of interest" description="Disordered" evidence="1">
    <location>
        <begin position="56"/>
        <end position="98"/>
    </location>
</feature>
<feature type="region of interest" description="Disordered" evidence="1">
    <location>
        <begin position="1"/>
        <end position="21"/>
    </location>
</feature>
<evidence type="ECO:0000313" key="2">
    <source>
        <dbReference type="EMBL" id="EOA95999.1"/>
    </source>
</evidence>
<name>R0L3N6_ANAPL</name>
<proteinExistence type="predicted"/>
<organism evidence="2 3">
    <name type="scientific">Anas platyrhynchos</name>
    <name type="common">Mallard</name>
    <name type="synonym">Anas boschas</name>
    <dbReference type="NCBI Taxonomy" id="8839"/>
    <lineage>
        <taxon>Eukaryota</taxon>
        <taxon>Metazoa</taxon>
        <taxon>Chordata</taxon>
        <taxon>Craniata</taxon>
        <taxon>Vertebrata</taxon>
        <taxon>Euteleostomi</taxon>
        <taxon>Archelosauria</taxon>
        <taxon>Archosauria</taxon>
        <taxon>Dinosauria</taxon>
        <taxon>Saurischia</taxon>
        <taxon>Theropoda</taxon>
        <taxon>Coelurosauria</taxon>
        <taxon>Aves</taxon>
        <taxon>Neognathae</taxon>
        <taxon>Galloanserae</taxon>
        <taxon>Anseriformes</taxon>
        <taxon>Anatidae</taxon>
        <taxon>Anatinae</taxon>
        <taxon>Anas</taxon>
    </lineage>
</organism>
<dbReference type="Proteomes" id="UP000296049">
    <property type="component" value="Unassembled WGS sequence"/>
</dbReference>
<evidence type="ECO:0000313" key="3">
    <source>
        <dbReference type="Proteomes" id="UP000296049"/>
    </source>
</evidence>
<keyword evidence="3" id="KW-1185">Reference proteome</keyword>
<accession>R0L3N6</accession>
<dbReference type="EMBL" id="KB744100">
    <property type="protein sequence ID" value="EOA95999.1"/>
    <property type="molecule type" value="Genomic_DNA"/>
</dbReference>
<evidence type="ECO:0000256" key="1">
    <source>
        <dbReference type="SAM" id="MobiDB-lite"/>
    </source>
</evidence>